<comment type="similarity">
    <text evidence="9">Belongs to the deoxyhypusine hydroxylase family.</text>
</comment>
<dbReference type="InterPro" id="IPR004155">
    <property type="entry name" value="PBS_lyase_HEAT"/>
</dbReference>
<evidence type="ECO:0000256" key="1">
    <source>
        <dbReference type="ARBA" id="ARBA00000068"/>
    </source>
</evidence>
<dbReference type="GO" id="GO:0019135">
    <property type="term" value="F:deoxyhypusine monooxygenase activity"/>
    <property type="evidence" value="ECO:0007669"/>
    <property type="project" value="UniProtKB-UniRule"/>
</dbReference>
<proteinExistence type="inferred from homology"/>
<dbReference type="SUPFAM" id="SSF48371">
    <property type="entry name" value="ARM repeat"/>
    <property type="match status" value="1"/>
</dbReference>
<dbReference type="PANTHER" id="PTHR12697:SF5">
    <property type="entry name" value="DEOXYHYPUSINE HYDROXYLASE"/>
    <property type="match status" value="1"/>
</dbReference>
<dbReference type="SMART" id="SM00567">
    <property type="entry name" value="EZ_HEAT"/>
    <property type="match status" value="5"/>
</dbReference>
<keyword evidence="6 9" id="KW-0408">Iron</keyword>
<dbReference type="FunFam" id="1.25.10.10:FF:000099">
    <property type="entry name" value="Deoxyhypusine hydroxylase"/>
    <property type="match status" value="1"/>
</dbReference>
<keyword evidence="3 9" id="KW-0479">Metal-binding</keyword>
<evidence type="ECO:0000256" key="6">
    <source>
        <dbReference type="ARBA" id="ARBA00023004"/>
    </source>
</evidence>
<feature type="binding site" evidence="9">
    <location>
        <position position="117"/>
    </location>
    <ligand>
        <name>Fe cation</name>
        <dbReference type="ChEBI" id="CHEBI:24875"/>
        <label>1</label>
    </ligand>
</feature>
<evidence type="ECO:0000313" key="10">
    <source>
        <dbReference type="EMBL" id="KVH94265.1"/>
    </source>
</evidence>
<evidence type="ECO:0000256" key="7">
    <source>
        <dbReference type="ARBA" id="ARBA00023033"/>
    </source>
</evidence>
<organism evidence="10 11">
    <name type="scientific">Cynara cardunculus var. scolymus</name>
    <name type="common">Globe artichoke</name>
    <name type="synonym">Cynara scolymus</name>
    <dbReference type="NCBI Taxonomy" id="59895"/>
    <lineage>
        <taxon>Eukaryota</taxon>
        <taxon>Viridiplantae</taxon>
        <taxon>Streptophyta</taxon>
        <taxon>Embryophyta</taxon>
        <taxon>Tracheophyta</taxon>
        <taxon>Spermatophyta</taxon>
        <taxon>Magnoliopsida</taxon>
        <taxon>eudicotyledons</taxon>
        <taxon>Gunneridae</taxon>
        <taxon>Pentapetalae</taxon>
        <taxon>asterids</taxon>
        <taxon>campanulids</taxon>
        <taxon>Asterales</taxon>
        <taxon>Asteraceae</taxon>
        <taxon>Carduoideae</taxon>
        <taxon>Cardueae</taxon>
        <taxon>Carduinae</taxon>
        <taxon>Cynara</taxon>
    </lineage>
</organism>
<gene>
    <name evidence="10" type="ORF">Ccrd_003621</name>
</gene>
<feature type="binding site" evidence="9">
    <location>
        <position position="253"/>
    </location>
    <ligand>
        <name>Fe cation</name>
        <dbReference type="ChEBI" id="CHEBI:24875"/>
        <label>2</label>
    </ligand>
</feature>
<evidence type="ECO:0000256" key="4">
    <source>
        <dbReference type="ARBA" id="ARBA00022737"/>
    </source>
</evidence>
<evidence type="ECO:0000256" key="8">
    <source>
        <dbReference type="ARBA" id="ARBA00023256"/>
    </source>
</evidence>
<dbReference type="AlphaFoldDB" id="A0A103XP55"/>
<keyword evidence="8 9" id="KW-0386">Hypusine biosynthesis</keyword>
<comment type="caution">
    <text evidence="9">Lacks conserved residue(s) required for the propagation of feature annotation.</text>
</comment>
<accession>A0A103XP55</accession>
<name>A0A103XP55_CYNCS</name>
<dbReference type="Pfam" id="PF13646">
    <property type="entry name" value="HEAT_2"/>
    <property type="match status" value="1"/>
</dbReference>
<feature type="binding site" evidence="9">
    <location>
        <position position="286"/>
    </location>
    <ligand>
        <name>Fe cation</name>
        <dbReference type="ChEBI" id="CHEBI:24875"/>
        <label>2</label>
    </ligand>
</feature>
<sequence length="349" mass="38636">MLSRSIWPNTLNSLQKLGFWQFDLSTLPPFFLKLQALSSSWKWRLMEIRSKSLLRQRNFFASDYWTKRNRFRSGSESSSLSGICEAAFALGQMQDADAIPALKLVLNDLSLHPIVRHEVDFSPALAFFPFAAEALGAIGLESNIPLLKDSLDSDPAQEVRETCELALSRIQELKNAGDNHQSSTTAASPFLSVDPAAPASCSSVHKLREVILNEEKGMYERYGALFGLRNHGGDEAVAAVIESLNAKSALLRHEVAYVLGQLQNKSASDALSRILKDVNEHPMVRHEAAEALGSIADDQCISLLEEFSKDPEPIVSQSCEVALSMLDFERSGKSFEYLFMQAPQLQEAT</sequence>
<evidence type="ECO:0000256" key="9">
    <source>
        <dbReference type="HAMAP-Rule" id="MF_03101"/>
    </source>
</evidence>
<comment type="caution">
    <text evidence="10">The sequence shown here is derived from an EMBL/GenBank/DDBJ whole genome shotgun (WGS) entry which is preliminary data.</text>
</comment>
<protein>
    <recommendedName>
        <fullName evidence="9">Deoxyhypusine hydroxylase</fullName>
        <shortName evidence="9">DOHH</shortName>
        <ecNumber evidence="9">1.14.99.29</ecNumber>
    </recommendedName>
    <alternativeName>
        <fullName evidence="9">Deoxyhypusine dioxygenase</fullName>
    </alternativeName>
    <alternativeName>
        <fullName evidence="9">Deoxyhypusine monooxygenase</fullName>
    </alternativeName>
</protein>
<dbReference type="Gramene" id="KVH94265">
    <property type="protein sequence ID" value="KVH94265"/>
    <property type="gene ID" value="Ccrd_003621"/>
</dbReference>
<dbReference type="EMBL" id="LEKV01004559">
    <property type="protein sequence ID" value="KVH94265.1"/>
    <property type="molecule type" value="Genomic_DNA"/>
</dbReference>
<comment type="cofactor">
    <cofactor evidence="9">
        <name>Fe(2+)</name>
        <dbReference type="ChEBI" id="CHEBI:29033"/>
    </cofactor>
    <text evidence="9">Binds 2 Fe(2+) ions per subunit.</text>
</comment>
<dbReference type="InterPro" id="IPR011989">
    <property type="entry name" value="ARM-like"/>
</dbReference>
<dbReference type="UniPathway" id="UPA00354"/>
<keyword evidence="11" id="KW-1185">Reference proteome</keyword>
<reference evidence="10 11" key="1">
    <citation type="journal article" date="2016" name="Sci. Rep.">
        <title>The genome sequence of the outbreeding globe artichoke constructed de novo incorporating a phase-aware low-pass sequencing strategy of F1 progeny.</title>
        <authorList>
            <person name="Scaglione D."/>
            <person name="Reyes-Chin-Wo S."/>
            <person name="Acquadro A."/>
            <person name="Froenicke L."/>
            <person name="Portis E."/>
            <person name="Beitel C."/>
            <person name="Tirone M."/>
            <person name="Mauro R."/>
            <person name="Lo Monaco A."/>
            <person name="Mauromicale G."/>
            <person name="Faccioli P."/>
            <person name="Cattivelli L."/>
            <person name="Rieseberg L."/>
            <person name="Michelmore R."/>
            <person name="Lanteri S."/>
        </authorList>
    </citation>
    <scope>NUCLEOTIDE SEQUENCE [LARGE SCALE GENOMIC DNA]</scope>
    <source>
        <strain evidence="10">2C</strain>
    </source>
</reference>
<dbReference type="PANTHER" id="PTHR12697">
    <property type="entry name" value="PBS LYASE HEAT-LIKE PROTEIN"/>
    <property type="match status" value="1"/>
</dbReference>
<evidence type="ECO:0000256" key="2">
    <source>
        <dbReference type="ARBA" id="ARBA00005041"/>
    </source>
</evidence>
<keyword evidence="7 9" id="KW-0503">Monooxygenase</keyword>
<feature type="binding site" evidence="9">
    <location>
        <position position="254"/>
    </location>
    <ligand>
        <name>Fe cation</name>
        <dbReference type="ChEBI" id="CHEBI:24875"/>
        <label>2</label>
    </ligand>
</feature>
<dbReference type="Pfam" id="PF03130">
    <property type="entry name" value="HEAT_PBS"/>
    <property type="match status" value="1"/>
</dbReference>
<dbReference type="STRING" id="59895.A0A103XP55"/>
<comment type="catalytic activity">
    <reaction evidence="1 9">
        <text>[eIF5A protein]-deoxyhypusine + AH2 + O2 = [eIF5A protein]-hypusine + A + H2O</text>
        <dbReference type="Rhea" id="RHEA:14101"/>
        <dbReference type="Rhea" id="RHEA-COMP:10144"/>
        <dbReference type="Rhea" id="RHEA-COMP:12592"/>
        <dbReference type="ChEBI" id="CHEBI:13193"/>
        <dbReference type="ChEBI" id="CHEBI:15377"/>
        <dbReference type="ChEBI" id="CHEBI:15379"/>
        <dbReference type="ChEBI" id="CHEBI:17499"/>
        <dbReference type="ChEBI" id="CHEBI:82657"/>
        <dbReference type="ChEBI" id="CHEBI:91175"/>
        <dbReference type="EC" id="1.14.99.29"/>
    </reaction>
</comment>
<keyword evidence="4" id="KW-0677">Repeat</keyword>
<feature type="binding site" evidence="9">
    <location>
        <position position="85"/>
    </location>
    <ligand>
        <name>Fe cation</name>
        <dbReference type="ChEBI" id="CHEBI:24875"/>
        <label>1</label>
    </ligand>
</feature>
<comment type="function">
    <text evidence="9">Catalyzes the hydroxylation of the N(6)-(4-aminobutyl)-L-lysine intermediate to form hypusine, an essential post-translational modification only found in mature eIF-5A factor.</text>
</comment>
<feature type="binding site" evidence="9">
    <location>
        <position position="287"/>
    </location>
    <ligand>
        <name>Fe cation</name>
        <dbReference type="ChEBI" id="CHEBI:24875"/>
        <label>2</label>
    </ligand>
</feature>
<keyword evidence="5 9" id="KW-0560">Oxidoreductase</keyword>
<feature type="binding site" evidence="9">
    <location>
        <position position="118"/>
    </location>
    <ligand>
        <name>Fe cation</name>
        <dbReference type="ChEBI" id="CHEBI:24875"/>
        <label>1</label>
    </ligand>
</feature>
<comment type="pathway">
    <text evidence="2 9">Protein modification; eIF5A hypusination.</text>
</comment>
<dbReference type="GO" id="GO:0046872">
    <property type="term" value="F:metal ion binding"/>
    <property type="evidence" value="ECO:0007669"/>
    <property type="project" value="UniProtKB-KW"/>
</dbReference>
<dbReference type="InterPro" id="IPR016024">
    <property type="entry name" value="ARM-type_fold"/>
</dbReference>
<evidence type="ECO:0000313" key="11">
    <source>
        <dbReference type="Proteomes" id="UP000243975"/>
    </source>
</evidence>
<dbReference type="EC" id="1.14.99.29" evidence="9"/>
<evidence type="ECO:0000256" key="5">
    <source>
        <dbReference type="ARBA" id="ARBA00023002"/>
    </source>
</evidence>
<dbReference type="Proteomes" id="UP000243975">
    <property type="component" value="Unassembled WGS sequence"/>
</dbReference>
<dbReference type="HAMAP" id="MF_03101">
    <property type="entry name" value="Deoxyhypusine_hydroxylase"/>
    <property type="match status" value="1"/>
</dbReference>
<dbReference type="InterPro" id="IPR027517">
    <property type="entry name" value="Deoxyhypusine_hydroxylase"/>
</dbReference>
<dbReference type="Gene3D" id="1.25.10.10">
    <property type="entry name" value="Leucine-rich Repeat Variant"/>
    <property type="match status" value="2"/>
</dbReference>
<evidence type="ECO:0000256" key="3">
    <source>
        <dbReference type="ARBA" id="ARBA00022723"/>
    </source>
</evidence>